<feature type="signal peptide" evidence="10">
    <location>
        <begin position="1"/>
        <end position="24"/>
    </location>
</feature>
<evidence type="ECO:0000256" key="7">
    <source>
        <dbReference type="ARBA" id="ARBA00023004"/>
    </source>
</evidence>
<dbReference type="InterPro" id="IPR008168">
    <property type="entry name" value="Cyt_C_IC"/>
</dbReference>
<evidence type="ECO:0000313" key="13">
    <source>
        <dbReference type="Proteomes" id="UP001464891"/>
    </source>
</evidence>
<evidence type="ECO:0000256" key="4">
    <source>
        <dbReference type="ARBA" id="ARBA00022617"/>
    </source>
</evidence>
<keyword evidence="4 9" id="KW-0349">Heme</keyword>
<proteinExistence type="inferred from homology"/>
<dbReference type="SUPFAM" id="SSF46626">
    <property type="entry name" value="Cytochrome c"/>
    <property type="match status" value="1"/>
</dbReference>
<dbReference type="PROSITE" id="PS51007">
    <property type="entry name" value="CYTC"/>
    <property type="match status" value="1"/>
</dbReference>
<evidence type="ECO:0000256" key="2">
    <source>
        <dbReference type="ARBA" id="ARBA00009650"/>
    </source>
</evidence>
<dbReference type="Pfam" id="PF13442">
    <property type="entry name" value="Cytochrome_CBB3"/>
    <property type="match status" value="1"/>
</dbReference>
<keyword evidence="3" id="KW-0813">Transport</keyword>
<comment type="caution">
    <text evidence="12">The sequence shown here is derived from an EMBL/GenBank/DDBJ whole genome shotgun (WGS) entry which is preliminary data.</text>
</comment>
<dbReference type="InterPro" id="IPR009056">
    <property type="entry name" value="Cyt_c-like_dom"/>
</dbReference>
<protein>
    <submittedName>
        <fullName evidence="12">C-type cytochrome</fullName>
    </submittedName>
</protein>
<evidence type="ECO:0000256" key="1">
    <source>
        <dbReference type="ARBA" id="ARBA00004518"/>
    </source>
</evidence>
<feature type="domain" description="Cytochrome c" evidence="11">
    <location>
        <begin position="25"/>
        <end position="105"/>
    </location>
</feature>
<evidence type="ECO:0000256" key="10">
    <source>
        <dbReference type="SAM" id="SignalP"/>
    </source>
</evidence>
<evidence type="ECO:0000256" key="8">
    <source>
        <dbReference type="ARBA" id="ARBA00023078"/>
    </source>
</evidence>
<dbReference type="PANTHER" id="PTHR34688:SF2">
    <property type="entry name" value="CYTOCHROME C6, CHLOROPLASTIC"/>
    <property type="match status" value="1"/>
</dbReference>
<name>A0ABV0JED6_9CYAN</name>
<evidence type="ECO:0000256" key="6">
    <source>
        <dbReference type="ARBA" id="ARBA00022982"/>
    </source>
</evidence>
<keyword evidence="10" id="KW-0732">Signal</keyword>
<evidence type="ECO:0000259" key="11">
    <source>
        <dbReference type="PROSITE" id="PS51007"/>
    </source>
</evidence>
<reference evidence="12 13" key="1">
    <citation type="submission" date="2022-04" db="EMBL/GenBank/DDBJ databases">
        <title>Positive selection, recombination, and allopatry shape intraspecific diversity of widespread and dominant cyanobacteria.</title>
        <authorList>
            <person name="Wei J."/>
            <person name="Shu W."/>
            <person name="Hu C."/>
        </authorList>
    </citation>
    <scope>NUCLEOTIDE SEQUENCE [LARGE SCALE GENOMIC DNA]</scope>
    <source>
        <strain evidence="12 13">GB2-A4</strain>
    </source>
</reference>
<dbReference type="PANTHER" id="PTHR34688">
    <property type="entry name" value="CYTOCHROME C6, CHLOROPLASTIC"/>
    <property type="match status" value="1"/>
</dbReference>
<dbReference type="RefSeq" id="WP_190440175.1">
    <property type="nucleotide sequence ID" value="NZ_JAMPKM010000014.1"/>
</dbReference>
<dbReference type="Gene3D" id="1.10.760.10">
    <property type="entry name" value="Cytochrome c-like domain"/>
    <property type="match status" value="1"/>
</dbReference>
<evidence type="ECO:0000256" key="5">
    <source>
        <dbReference type="ARBA" id="ARBA00022723"/>
    </source>
</evidence>
<dbReference type="InterPro" id="IPR023655">
    <property type="entry name" value="Cyt_C6"/>
</dbReference>
<dbReference type="InterPro" id="IPR036909">
    <property type="entry name" value="Cyt_c-like_dom_sf"/>
</dbReference>
<keyword evidence="5 9" id="KW-0479">Metal-binding</keyword>
<gene>
    <name evidence="12" type="ORF">NC998_20270</name>
</gene>
<keyword evidence="13" id="KW-1185">Reference proteome</keyword>
<evidence type="ECO:0000256" key="3">
    <source>
        <dbReference type="ARBA" id="ARBA00022448"/>
    </source>
</evidence>
<sequence>MKQLIALLIVILIILSGAPSSAGAADVNQGAELFQIHCAGCHANGGNIIRRGKTLKQKALKKYKVDSLEAIAALVTSGKNNMPAFQERLSASQVQAVSAYVLEQAAQDWP</sequence>
<dbReference type="EMBL" id="JAMPKM010000014">
    <property type="protein sequence ID" value="MEP0819440.1"/>
    <property type="molecule type" value="Genomic_DNA"/>
</dbReference>
<dbReference type="Proteomes" id="UP001464891">
    <property type="component" value="Unassembled WGS sequence"/>
</dbReference>
<keyword evidence="6" id="KW-0249">Electron transport</keyword>
<comment type="similarity">
    <text evidence="2">Belongs to the cytochrome c family. PetJ subfamily.</text>
</comment>
<organism evidence="12 13">
    <name type="scientific">Trichocoleus desertorum GB2-A4</name>
    <dbReference type="NCBI Taxonomy" id="2933944"/>
    <lineage>
        <taxon>Bacteria</taxon>
        <taxon>Bacillati</taxon>
        <taxon>Cyanobacteriota</taxon>
        <taxon>Cyanophyceae</taxon>
        <taxon>Leptolyngbyales</taxon>
        <taxon>Trichocoleusaceae</taxon>
        <taxon>Trichocoleus</taxon>
    </lineage>
</organism>
<evidence type="ECO:0000256" key="9">
    <source>
        <dbReference type="PROSITE-ProRule" id="PRU00433"/>
    </source>
</evidence>
<evidence type="ECO:0000313" key="12">
    <source>
        <dbReference type="EMBL" id="MEP0819440.1"/>
    </source>
</evidence>
<accession>A0ABV0JED6</accession>
<keyword evidence="8" id="KW-0793">Thylakoid</keyword>
<dbReference type="PRINTS" id="PR00605">
    <property type="entry name" value="CYTCHROMECIC"/>
</dbReference>
<comment type="subcellular location">
    <subcellularLocation>
        <location evidence="1">Cellular thylakoid lumen</location>
    </subcellularLocation>
</comment>
<dbReference type="NCBIfam" id="NF045930">
    <property type="entry name" value="Cytc6PetJCyano"/>
    <property type="match status" value="1"/>
</dbReference>
<keyword evidence="7 9" id="KW-0408">Iron</keyword>
<feature type="chain" id="PRO_5045727941" evidence="10">
    <location>
        <begin position="25"/>
        <end position="110"/>
    </location>
</feature>